<dbReference type="EMBL" id="JYDP01000186">
    <property type="protein sequence ID" value="KRZ03668.1"/>
    <property type="molecule type" value="Genomic_DNA"/>
</dbReference>
<dbReference type="AlphaFoldDB" id="A0A0V1H0T4"/>
<sequence>MANVSTEDSGMYLSAHSIEQYLLACCNHSSQETDESNIRYGRECVYIPAVWRFFSENEDKKNYYFYRSCTNDCIPGCTSLDDVENRFMSCVSCCDYDFCNVDNATGFGFRHFKIHSLFIIRSDKQCTTQFFRPLLVILQTDAAMHSKRAYSRCQYEEKSVLHVSLHKYALSNNVNRNGQKMKVKIARFQRILH</sequence>
<proteinExistence type="predicted"/>
<gene>
    <name evidence="1" type="ORF">T11_17228</name>
</gene>
<dbReference type="CDD" id="cd00117">
    <property type="entry name" value="TFP"/>
    <property type="match status" value="1"/>
</dbReference>
<dbReference type="Proteomes" id="UP000055024">
    <property type="component" value="Unassembled WGS sequence"/>
</dbReference>
<comment type="caution">
    <text evidence="1">The sequence shown here is derived from an EMBL/GenBank/DDBJ whole genome shotgun (WGS) entry which is preliminary data.</text>
</comment>
<evidence type="ECO:0000313" key="1">
    <source>
        <dbReference type="EMBL" id="KRZ03668.1"/>
    </source>
</evidence>
<reference evidence="1 2" key="1">
    <citation type="submission" date="2015-01" db="EMBL/GenBank/DDBJ databases">
        <title>Evolution of Trichinella species and genotypes.</title>
        <authorList>
            <person name="Korhonen P.K."/>
            <person name="Edoardo P."/>
            <person name="Giuseppe L.R."/>
            <person name="Gasser R.B."/>
        </authorList>
    </citation>
    <scope>NUCLEOTIDE SEQUENCE [LARGE SCALE GENOMIC DNA]</scope>
    <source>
        <strain evidence="1">ISS1029</strain>
    </source>
</reference>
<keyword evidence="2" id="KW-1185">Reference proteome</keyword>
<name>A0A0V1H0T4_9BILA</name>
<protein>
    <submittedName>
        <fullName evidence="1">Uncharacterized protein</fullName>
    </submittedName>
</protein>
<dbReference type="OrthoDB" id="5916930at2759"/>
<evidence type="ECO:0000313" key="2">
    <source>
        <dbReference type="Proteomes" id="UP000055024"/>
    </source>
</evidence>
<organism evidence="1 2">
    <name type="scientific">Trichinella zimbabwensis</name>
    <dbReference type="NCBI Taxonomy" id="268475"/>
    <lineage>
        <taxon>Eukaryota</taxon>
        <taxon>Metazoa</taxon>
        <taxon>Ecdysozoa</taxon>
        <taxon>Nematoda</taxon>
        <taxon>Enoplea</taxon>
        <taxon>Dorylaimia</taxon>
        <taxon>Trichinellida</taxon>
        <taxon>Trichinellidae</taxon>
        <taxon>Trichinella</taxon>
    </lineage>
</organism>
<accession>A0A0V1H0T4</accession>